<sequence>MNDRIREMRTNIDTLRMEKVQVYDALKNNLDQARTFLLFRNTGSLVCPCRKEAVGCQQKLSELKAADDSEKRAFRKQIGDMKKQITEIHREGQEWEVQTNRESIKQRLSARRSPRGRHRDGKPFLPSSAREGILAEYTNAVEEETFSEMNTMKRILKLALLNSIQRRHIRQHNRNSEVFEQAFRTIQQSTGVTEAGDIVKIFVKAEQENYGLGTYSNVLSRDIEDWKKENRRLKKALAMHHARVAGDAEKRQKALVQLERDIEEKKKGAESNLEVLDEIKTLLEDALSTTKEMAQVLHKERRGRGDPSQIEEHQEPRSPRKTEIQGYQAEIPGDSEVLLKYLDYIERSLSRWADAVPSMQMSALSPPASPSFNIPRDGTPLVPTGDLPVARLTQSAAQAAAAAHRRKSGSTIRSDCSSSDEEHFAKLDRPCTLTELKMIAKASIEKRRLRRKAKRVTLAPPRVSVDSATRRSLGYDEFVAPIASTDMNSLEEGAPAKKLRPFFTKKEREGITPKNIEKIFKSKYKLDRAQLADKLHAIRISLHDLYRLRQKFDRHDVEGSGRIRVSQLKNLLADLGEKVTAKKIEKACAELDKRKLGKVEFYNFVGCLLFVLSGTPTFSGTLVCIANGG</sequence>
<feature type="compositionally biased region" description="Basic residues" evidence="3">
    <location>
        <begin position="108"/>
        <end position="120"/>
    </location>
</feature>
<evidence type="ECO:0000256" key="2">
    <source>
        <dbReference type="SAM" id="Coils"/>
    </source>
</evidence>
<dbReference type="InParanoid" id="C5LX77"/>
<dbReference type="OMA" id="MRTNIDT"/>
<feature type="region of interest" description="Disordered" evidence="3">
    <location>
        <begin position="298"/>
        <end position="329"/>
    </location>
</feature>
<dbReference type="Pfam" id="PF13499">
    <property type="entry name" value="EF-hand_7"/>
    <property type="match status" value="1"/>
</dbReference>
<dbReference type="InterPro" id="IPR049258">
    <property type="entry name" value="ODAD1_CC"/>
</dbReference>
<gene>
    <name evidence="5" type="ORF">Pmar_PMAR016860</name>
</gene>
<proteinExistence type="predicted"/>
<dbReference type="GO" id="GO:0005509">
    <property type="term" value="F:calcium ion binding"/>
    <property type="evidence" value="ECO:0007669"/>
    <property type="project" value="InterPro"/>
</dbReference>
<dbReference type="RefSeq" id="XP_002765909.1">
    <property type="nucleotide sequence ID" value="XM_002765863.1"/>
</dbReference>
<dbReference type="OrthoDB" id="6766775at2759"/>
<dbReference type="InterPro" id="IPR011992">
    <property type="entry name" value="EF-hand-dom_pair"/>
</dbReference>
<dbReference type="PANTHER" id="PTHR21694">
    <property type="entry name" value="COILED-COIL DOMAIN-CONTAINING PROTEIN 63"/>
    <property type="match status" value="1"/>
</dbReference>
<accession>C5LX77</accession>
<feature type="domain" description="EF-hand" evidence="4">
    <location>
        <begin position="547"/>
        <end position="578"/>
    </location>
</feature>
<feature type="compositionally biased region" description="Basic and acidic residues" evidence="3">
    <location>
        <begin position="310"/>
        <end position="323"/>
    </location>
</feature>
<organism evidence="6">
    <name type="scientific">Perkinsus marinus (strain ATCC 50983 / TXsc)</name>
    <dbReference type="NCBI Taxonomy" id="423536"/>
    <lineage>
        <taxon>Eukaryota</taxon>
        <taxon>Sar</taxon>
        <taxon>Alveolata</taxon>
        <taxon>Perkinsozoa</taxon>
        <taxon>Perkinsea</taxon>
        <taxon>Perkinsida</taxon>
        <taxon>Perkinsidae</taxon>
        <taxon>Perkinsus</taxon>
    </lineage>
</organism>
<dbReference type="Proteomes" id="UP000007800">
    <property type="component" value="Unassembled WGS sequence"/>
</dbReference>
<evidence type="ECO:0000259" key="4">
    <source>
        <dbReference type="PROSITE" id="PS50222"/>
    </source>
</evidence>
<dbReference type="PROSITE" id="PS50222">
    <property type="entry name" value="EF_HAND_2"/>
    <property type="match status" value="1"/>
</dbReference>
<evidence type="ECO:0000256" key="3">
    <source>
        <dbReference type="SAM" id="MobiDB-lite"/>
    </source>
</evidence>
<dbReference type="GeneID" id="9062334"/>
<dbReference type="PANTHER" id="PTHR21694:SF18">
    <property type="entry name" value="COILED-COIL DOMAIN-CONTAINING PROTEIN 63"/>
    <property type="match status" value="1"/>
</dbReference>
<evidence type="ECO:0000313" key="5">
    <source>
        <dbReference type="EMBL" id="EEQ98626.1"/>
    </source>
</evidence>
<dbReference type="AlphaFoldDB" id="C5LX77"/>
<dbReference type="CDD" id="cd00051">
    <property type="entry name" value="EFh"/>
    <property type="match status" value="1"/>
</dbReference>
<dbReference type="Gene3D" id="1.10.238.10">
    <property type="entry name" value="EF-hand"/>
    <property type="match status" value="1"/>
</dbReference>
<dbReference type="Pfam" id="PF21773">
    <property type="entry name" value="ODAD1_CC"/>
    <property type="match status" value="1"/>
</dbReference>
<name>C5LX77_PERM5</name>
<dbReference type="InterPro" id="IPR002048">
    <property type="entry name" value="EF_hand_dom"/>
</dbReference>
<dbReference type="SUPFAM" id="SSF47473">
    <property type="entry name" value="EF-hand"/>
    <property type="match status" value="1"/>
</dbReference>
<evidence type="ECO:0000256" key="1">
    <source>
        <dbReference type="ARBA" id="ARBA00023054"/>
    </source>
</evidence>
<feature type="region of interest" description="Disordered" evidence="3">
    <location>
        <begin position="404"/>
        <end position="423"/>
    </location>
</feature>
<evidence type="ECO:0000313" key="6">
    <source>
        <dbReference type="Proteomes" id="UP000007800"/>
    </source>
</evidence>
<keyword evidence="6" id="KW-1185">Reference proteome</keyword>
<protein>
    <recommendedName>
        <fullName evidence="4">EF-hand domain-containing protein</fullName>
    </recommendedName>
</protein>
<keyword evidence="1 2" id="KW-0175">Coiled coil</keyword>
<dbReference type="InterPro" id="IPR051876">
    <property type="entry name" value="ODA-DC/CCD"/>
</dbReference>
<dbReference type="EMBL" id="GG686414">
    <property type="protein sequence ID" value="EEQ98626.1"/>
    <property type="molecule type" value="Genomic_DNA"/>
</dbReference>
<reference evidence="5 6" key="1">
    <citation type="submission" date="2008-07" db="EMBL/GenBank/DDBJ databases">
        <authorList>
            <person name="El-Sayed N."/>
            <person name="Caler E."/>
            <person name="Inman J."/>
            <person name="Amedeo P."/>
            <person name="Hass B."/>
            <person name="Wortman J."/>
        </authorList>
    </citation>
    <scope>NUCLEOTIDE SEQUENCE [LARGE SCALE GENOMIC DNA]</scope>
    <source>
        <strain evidence="6">ATCC 50983 / TXsc</strain>
    </source>
</reference>
<feature type="region of interest" description="Disordered" evidence="3">
    <location>
        <begin position="96"/>
        <end position="125"/>
    </location>
</feature>
<feature type="coiled-coil region" evidence="2">
    <location>
        <begin position="216"/>
        <end position="268"/>
    </location>
</feature>